<feature type="repeat" description="ANK" evidence="3">
    <location>
        <begin position="110"/>
        <end position="142"/>
    </location>
</feature>
<dbReference type="VEuPathDB" id="CryptoDB:Cvel_19051"/>
<dbReference type="PhylomeDB" id="A0A0G4FX32"/>
<dbReference type="EMBL" id="CDMZ01000679">
    <property type="protein sequence ID" value="CEM19366.1"/>
    <property type="molecule type" value="Genomic_DNA"/>
</dbReference>
<feature type="region of interest" description="Disordered" evidence="4">
    <location>
        <begin position="299"/>
        <end position="367"/>
    </location>
</feature>
<keyword evidence="2 3" id="KW-0040">ANK repeat</keyword>
<evidence type="ECO:0000313" key="6">
    <source>
        <dbReference type="EMBL" id="CEM19366.1"/>
    </source>
</evidence>
<dbReference type="Gene3D" id="1.25.40.20">
    <property type="entry name" value="Ankyrin repeat-containing domain"/>
    <property type="match status" value="2"/>
</dbReference>
<dbReference type="PROSITE" id="PS50297">
    <property type="entry name" value="ANK_REP_REGION"/>
    <property type="match status" value="2"/>
</dbReference>
<sequence>MRLSAPGLILLLCTHACLLSSEVGAASIVKRVFRIKDKSLLNLDLYSATFGYRIEEGREALEKGADPDWESEDGDTPLLVNLKFLTAYSKSDFALMLVPLVKDLEHTGAEGLTALQLAARQGFPDIVEALVRRGAKIDAVSSDGKGKTALNFASERDVASALEHGADRFARTVTTLLSLKANPNVMDSEGNTPLMVWSSKVLGAWRKEVVAALCIAGADVEARNRDGDTPLISAVRKGNSGIAQVLIDQGADFHATDRAGQTVLEIESQSGGFYPTIRTAIHAEDAENARSMTGVTGTVEGQLSSEGHSAPSDTAETSPDARPVPPSAARPEGLRTRRSIRHSPHTQDPPLATPAPTGFSRPPPSVH</sequence>
<evidence type="ECO:0000256" key="5">
    <source>
        <dbReference type="SAM" id="SignalP"/>
    </source>
</evidence>
<evidence type="ECO:0000256" key="4">
    <source>
        <dbReference type="SAM" id="MobiDB-lite"/>
    </source>
</evidence>
<keyword evidence="1" id="KW-0677">Repeat</keyword>
<evidence type="ECO:0000256" key="3">
    <source>
        <dbReference type="PROSITE-ProRule" id="PRU00023"/>
    </source>
</evidence>
<dbReference type="InterPro" id="IPR036770">
    <property type="entry name" value="Ankyrin_rpt-contain_sf"/>
</dbReference>
<reference evidence="6" key="1">
    <citation type="submission" date="2014-11" db="EMBL/GenBank/DDBJ databases">
        <authorList>
            <person name="Otto D Thomas"/>
            <person name="Naeem Raeece"/>
        </authorList>
    </citation>
    <scope>NUCLEOTIDE SEQUENCE</scope>
</reference>
<feature type="repeat" description="ANK" evidence="3">
    <location>
        <begin position="226"/>
        <end position="258"/>
    </location>
</feature>
<feature type="compositionally biased region" description="Polar residues" evidence="4">
    <location>
        <begin position="299"/>
        <end position="317"/>
    </location>
</feature>
<dbReference type="Pfam" id="PF12796">
    <property type="entry name" value="Ank_2"/>
    <property type="match status" value="2"/>
</dbReference>
<dbReference type="SUPFAM" id="SSF48403">
    <property type="entry name" value="Ankyrin repeat"/>
    <property type="match status" value="1"/>
</dbReference>
<name>A0A0G4FX32_9ALVE</name>
<dbReference type="PROSITE" id="PS50088">
    <property type="entry name" value="ANK_REPEAT"/>
    <property type="match status" value="2"/>
</dbReference>
<evidence type="ECO:0000256" key="1">
    <source>
        <dbReference type="ARBA" id="ARBA00022737"/>
    </source>
</evidence>
<dbReference type="SMART" id="SM00248">
    <property type="entry name" value="ANK"/>
    <property type="match status" value="4"/>
</dbReference>
<keyword evidence="5" id="KW-0732">Signal</keyword>
<organism evidence="6">
    <name type="scientific">Chromera velia CCMP2878</name>
    <dbReference type="NCBI Taxonomy" id="1169474"/>
    <lineage>
        <taxon>Eukaryota</taxon>
        <taxon>Sar</taxon>
        <taxon>Alveolata</taxon>
        <taxon>Colpodellida</taxon>
        <taxon>Chromeraceae</taxon>
        <taxon>Chromera</taxon>
    </lineage>
</organism>
<feature type="chain" id="PRO_5005189189" evidence="5">
    <location>
        <begin position="26"/>
        <end position="367"/>
    </location>
</feature>
<accession>A0A0G4FX32</accession>
<dbReference type="PANTHER" id="PTHR24171">
    <property type="entry name" value="ANKYRIN REPEAT DOMAIN-CONTAINING PROTEIN 39-RELATED"/>
    <property type="match status" value="1"/>
</dbReference>
<dbReference type="AlphaFoldDB" id="A0A0G4FX32"/>
<evidence type="ECO:0000256" key="2">
    <source>
        <dbReference type="ARBA" id="ARBA00023043"/>
    </source>
</evidence>
<gene>
    <name evidence="6" type="ORF">Cvel_19051</name>
</gene>
<dbReference type="InterPro" id="IPR002110">
    <property type="entry name" value="Ankyrin_rpt"/>
</dbReference>
<proteinExistence type="predicted"/>
<protein>
    <submittedName>
        <fullName evidence="6">Uncharacterized protein</fullName>
    </submittedName>
</protein>
<feature type="signal peptide" evidence="5">
    <location>
        <begin position="1"/>
        <end position="25"/>
    </location>
</feature>